<gene>
    <name evidence="1" type="ORF">POF43_023930</name>
</gene>
<accession>A0ABT6W4Q7</accession>
<organism evidence="1 2">
    <name type="scientific">Streptantibioticus silvisoli</name>
    <dbReference type="NCBI Taxonomy" id="2705255"/>
    <lineage>
        <taxon>Bacteria</taxon>
        <taxon>Bacillati</taxon>
        <taxon>Actinomycetota</taxon>
        <taxon>Actinomycetes</taxon>
        <taxon>Kitasatosporales</taxon>
        <taxon>Streptomycetaceae</taxon>
        <taxon>Streptantibioticus</taxon>
    </lineage>
</organism>
<reference evidence="1 2" key="1">
    <citation type="submission" date="2023-05" db="EMBL/GenBank/DDBJ databases">
        <title>Streptantibioticus silvisoli sp. nov., acidotolerant actinomycetes 1 from pine litter.</title>
        <authorList>
            <person name="Swiecimska M."/>
            <person name="Golinska P."/>
            <person name="Sangal V."/>
            <person name="Wachnowicz B."/>
            <person name="Goodfellow M."/>
        </authorList>
    </citation>
    <scope>NUCLEOTIDE SEQUENCE [LARGE SCALE GENOMIC DNA]</scope>
    <source>
        <strain evidence="1 2">SL54</strain>
    </source>
</reference>
<evidence type="ECO:0000313" key="2">
    <source>
        <dbReference type="Proteomes" id="UP001156398"/>
    </source>
</evidence>
<name>A0ABT6W4Q7_9ACTN</name>
<protein>
    <submittedName>
        <fullName evidence="1">Uncharacterized protein</fullName>
    </submittedName>
</protein>
<evidence type="ECO:0000313" key="1">
    <source>
        <dbReference type="EMBL" id="MDI5965738.1"/>
    </source>
</evidence>
<dbReference type="Proteomes" id="UP001156398">
    <property type="component" value="Unassembled WGS sequence"/>
</dbReference>
<comment type="caution">
    <text evidence="1">The sequence shown here is derived from an EMBL/GenBank/DDBJ whole genome shotgun (WGS) entry which is preliminary data.</text>
</comment>
<dbReference type="EMBL" id="JAAGKO020000040">
    <property type="protein sequence ID" value="MDI5965738.1"/>
    <property type="molecule type" value="Genomic_DNA"/>
</dbReference>
<dbReference type="RefSeq" id="WP_271322102.1">
    <property type="nucleotide sequence ID" value="NZ_JAAGKO020000040.1"/>
</dbReference>
<sequence>MPTACPGSHNTAWRQAEADGQPHNLQPAWGNPLHCTRCTERAHRELAQLPELLAAIWLEATNGTRGLPTGTIGRSPTHPAWPGQASRLITDHIIGGLIELEADIRGLRGLTGRSIGRREGVVATQSVTFLAAHLDWALEYHPAAGETHDRLSANPASQIHQWNRAATRFTARDERLDHHRVPCPRCELLTLFRADGDDYIECRNTTCGLLLTPGEYFEHTKTLAAGHSGQVAA</sequence>
<keyword evidence="2" id="KW-1185">Reference proteome</keyword>
<proteinExistence type="predicted"/>